<organism evidence="1">
    <name type="scientific">marine sediment metagenome</name>
    <dbReference type="NCBI Taxonomy" id="412755"/>
    <lineage>
        <taxon>unclassified sequences</taxon>
        <taxon>metagenomes</taxon>
        <taxon>ecological metagenomes</taxon>
    </lineage>
</organism>
<reference evidence="1" key="1">
    <citation type="journal article" date="2015" name="Nature">
        <title>Complex archaea that bridge the gap between prokaryotes and eukaryotes.</title>
        <authorList>
            <person name="Spang A."/>
            <person name="Saw J.H."/>
            <person name="Jorgensen S.L."/>
            <person name="Zaremba-Niedzwiedzka K."/>
            <person name="Martijn J."/>
            <person name="Lind A.E."/>
            <person name="van Eijk R."/>
            <person name="Schleper C."/>
            <person name="Guy L."/>
            <person name="Ettema T.J."/>
        </authorList>
    </citation>
    <scope>NUCLEOTIDE SEQUENCE</scope>
</reference>
<evidence type="ECO:0000313" key="1">
    <source>
        <dbReference type="EMBL" id="KKK73318.1"/>
    </source>
</evidence>
<protein>
    <submittedName>
        <fullName evidence="1">Uncharacterized protein</fullName>
    </submittedName>
</protein>
<accession>A0A0F8XWH0</accession>
<comment type="caution">
    <text evidence="1">The sequence shown here is derived from an EMBL/GenBank/DDBJ whole genome shotgun (WGS) entry which is preliminary data.</text>
</comment>
<dbReference type="AlphaFoldDB" id="A0A0F8XWH0"/>
<sequence>MSTETSLTVREGAHDFSKSQLWYNCSCGRSGPACSNPDQVQAQFDAHVAQAKDQERLGRIRDAAPKLLAALEEMPDNPNSLAEAKRIIWFAKDRARDAIALAEGDQ</sequence>
<name>A0A0F8XWH0_9ZZZZ</name>
<gene>
    <name evidence="1" type="ORF">LCGC14_2895010</name>
</gene>
<dbReference type="EMBL" id="LAZR01056836">
    <property type="protein sequence ID" value="KKK73318.1"/>
    <property type="molecule type" value="Genomic_DNA"/>
</dbReference>
<proteinExistence type="predicted"/>